<organism evidence="1">
    <name type="scientific">Anguilla anguilla</name>
    <name type="common">European freshwater eel</name>
    <name type="synonym">Muraena anguilla</name>
    <dbReference type="NCBI Taxonomy" id="7936"/>
    <lineage>
        <taxon>Eukaryota</taxon>
        <taxon>Metazoa</taxon>
        <taxon>Chordata</taxon>
        <taxon>Craniata</taxon>
        <taxon>Vertebrata</taxon>
        <taxon>Euteleostomi</taxon>
        <taxon>Actinopterygii</taxon>
        <taxon>Neopterygii</taxon>
        <taxon>Teleostei</taxon>
        <taxon>Anguilliformes</taxon>
        <taxon>Anguillidae</taxon>
        <taxon>Anguilla</taxon>
    </lineage>
</organism>
<reference evidence="1" key="1">
    <citation type="submission" date="2014-11" db="EMBL/GenBank/DDBJ databases">
        <authorList>
            <person name="Amaro Gonzalez C."/>
        </authorList>
    </citation>
    <scope>NUCLEOTIDE SEQUENCE</scope>
</reference>
<dbReference type="EMBL" id="GBXM01033371">
    <property type="protein sequence ID" value="JAH75206.1"/>
    <property type="molecule type" value="Transcribed_RNA"/>
</dbReference>
<name>A0A0E9VAY8_ANGAN</name>
<accession>A0A0E9VAY8</accession>
<dbReference type="AlphaFoldDB" id="A0A0E9VAY8"/>
<evidence type="ECO:0000313" key="1">
    <source>
        <dbReference type="EMBL" id="JAH75206.1"/>
    </source>
</evidence>
<sequence length="26" mass="3083">MMFDKLFKNGFVIVYKLTAMLVVFVK</sequence>
<reference evidence="1" key="2">
    <citation type="journal article" date="2015" name="Fish Shellfish Immunol.">
        <title>Early steps in the European eel (Anguilla anguilla)-Vibrio vulnificus interaction in the gills: Role of the RtxA13 toxin.</title>
        <authorList>
            <person name="Callol A."/>
            <person name="Pajuelo D."/>
            <person name="Ebbesson L."/>
            <person name="Teles M."/>
            <person name="MacKenzie S."/>
            <person name="Amaro C."/>
        </authorList>
    </citation>
    <scope>NUCLEOTIDE SEQUENCE</scope>
</reference>
<proteinExistence type="predicted"/>
<protein>
    <submittedName>
        <fullName evidence="1">Uncharacterized protein</fullName>
    </submittedName>
</protein>